<dbReference type="SMART" id="SM00335">
    <property type="entry name" value="ANX"/>
    <property type="match status" value="1"/>
</dbReference>
<gene>
    <name evidence="8" type="ORF">CFOL_v3_10173</name>
</gene>
<dbReference type="PRINTS" id="PR00196">
    <property type="entry name" value="ANNEXIN"/>
</dbReference>
<dbReference type="PROSITE" id="PS51897">
    <property type="entry name" value="ANNEXIN_2"/>
    <property type="match status" value="2"/>
</dbReference>
<dbReference type="PANTHER" id="PTHR10502:SF99">
    <property type="entry name" value="ANNEXIN D3"/>
    <property type="match status" value="1"/>
</dbReference>
<dbReference type="Pfam" id="PF00191">
    <property type="entry name" value="Annexin"/>
    <property type="match status" value="2"/>
</dbReference>
<feature type="non-terminal residue" evidence="8">
    <location>
        <position position="209"/>
    </location>
</feature>
<feature type="transmembrane region" description="Helical" evidence="7">
    <location>
        <begin position="78"/>
        <end position="103"/>
    </location>
</feature>
<name>A0A1Q3BFV6_CEPFO</name>
<evidence type="ECO:0000256" key="2">
    <source>
        <dbReference type="ARBA" id="ARBA00022737"/>
    </source>
</evidence>
<dbReference type="Gene3D" id="1.10.220.10">
    <property type="entry name" value="Annexin"/>
    <property type="match status" value="2"/>
</dbReference>
<evidence type="ECO:0000256" key="4">
    <source>
        <dbReference type="ARBA" id="ARBA00023216"/>
    </source>
</evidence>
<dbReference type="PROSITE" id="PS00223">
    <property type="entry name" value="ANNEXIN_1"/>
    <property type="match status" value="1"/>
</dbReference>
<comment type="similarity">
    <text evidence="6">Belongs to the annexin family.</text>
</comment>
<dbReference type="InterPro" id="IPR018252">
    <property type="entry name" value="Annexin_repeat_CS"/>
</dbReference>
<dbReference type="InterPro" id="IPR001464">
    <property type="entry name" value="Annexin"/>
</dbReference>
<evidence type="ECO:0000313" key="9">
    <source>
        <dbReference type="Proteomes" id="UP000187406"/>
    </source>
</evidence>
<dbReference type="Proteomes" id="UP000187406">
    <property type="component" value="Unassembled WGS sequence"/>
</dbReference>
<accession>A0A1Q3BFV6</accession>
<keyword evidence="1" id="KW-0479">Metal-binding</keyword>
<comment type="domain">
    <text evidence="6">A pair of annexin repeats may form one binding site for calcium and phospholipid.</text>
</comment>
<dbReference type="GO" id="GO:0009409">
    <property type="term" value="P:response to cold"/>
    <property type="evidence" value="ECO:0007669"/>
    <property type="project" value="TreeGrafter"/>
</dbReference>
<keyword evidence="7" id="KW-0812">Transmembrane</keyword>
<dbReference type="GO" id="GO:0009651">
    <property type="term" value="P:response to salt stress"/>
    <property type="evidence" value="ECO:0007669"/>
    <property type="project" value="TreeGrafter"/>
</dbReference>
<organism evidence="8 9">
    <name type="scientific">Cephalotus follicularis</name>
    <name type="common">Albany pitcher plant</name>
    <dbReference type="NCBI Taxonomy" id="3775"/>
    <lineage>
        <taxon>Eukaryota</taxon>
        <taxon>Viridiplantae</taxon>
        <taxon>Streptophyta</taxon>
        <taxon>Embryophyta</taxon>
        <taxon>Tracheophyta</taxon>
        <taxon>Spermatophyta</taxon>
        <taxon>Magnoliopsida</taxon>
        <taxon>eudicotyledons</taxon>
        <taxon>Gunneridae</taxon>
        <taxon>Pentapetalae</taxon>
        <taxon>rosids</taxon>
        <taxon>fabids</taxon>
        <taxon>Oxalidales</taxon>
        <taxon>Cephalotaceae</taxon>
        <taxon>Cephalotus</taxon>
    </lineage>
</organism>
<dbReference type="EMBL" id="BDDD01000493">
    <property type="protein sequence ID" value="GAV66663.1"/>
    <property type="molecule type" value="Genomic_DNA"/>
</dbReference>
<keyword evidence="7" id="KW-0472">Membrane</keyword>
<keyword evidence="7" id="KW-1133">Transmembrane helix</keyword>
<keyword evidence="5 6" id="KW-0111">Calcium/phospholipid-binding</keyword>
<dbReference type="GO" id="GO:0005886">
    <property type="term" value="C:plasma membrane"/>
    <property type="evidence" value="ECO:0007669"/>
    <property type="project" value="TreeGrafter"/>
</dbReference>
<keyword evidence="2 6" id="KW-0677">Repeat</keyword>
<dbReference type="FunFam" id="1.10.220.10:FF:000001">
    <property type="entry name" value="Annexin"/>
    <property type="match status" value="1"/>
</dbReference>
<dbReference type="InterPro" id="IPR018502">
    <property type="entry name" value="Annexin_repeat"/>
</dbReference>
<keyword evidence="9" id="KW-1185">Reference proteome</keyword>
<keyword evidence="4 6" id="KW-0041">Annexin</keyword>
<evidence type="ECO:0000256" key="6">
    <source>
        <dbReference type="RuleBase" id="RU003540"/>
    </source>
</evidence>
<dbReference type="OrthoDB" id="37886at2759"/>
<protein>
    <recommendedName>
        <fullName evidence="6">Annexin</fullName>
    </recommendedName>
</protein>
<sequence>MWTIDPPERDAQLARDALKSKKKIKDLQVIVEIACASSPRHLMAVRQAYCSLFDNSLEEEIACTIALPLQKLVHTYIWGLRGLAIFNLSAILLLHSFCLVSLLVDELYIKYSPGFVYKFRNELLYLVGEVKVLVLYCLNHQQVIRNSIVGLGTDEDSLTRAIVTRAEIDTMKIRGEYFNMYKTNLDGAVSGDTSGDYKYFLMTLLGARM</sequence>
<keyword evidence="3 6" id="KW-0106">Calcium</keyword>
<dbReference type="InterPro" id="IPR037104">
    <property type="entry name" value="Annexin_sf"/>
</dbReference>
<evidence type="ECO:0000256" key="7">
    <source>
        <dbReference type="SAM" id="Phobius"/>
    </source>
</evidence>
<reference evidence="9" key="1">
    <citation type="submission" date="2016-04" db="EMBL/GenBank/DDBJ databases">
        <title>Cephalotus genome sequencing.</title>
        <authorList>
            <person name="Fukushima K."/>
            <person name="Hasebe M."/>
            <person name="Fang X."/>
        </authorList>
    </citation>
    <scope>NUCLEOTIDE SEQUENCE [LARGE SCALE GENOMIC DNA]</scope>
    <source>
        <strain evidence="9">cv. St1</strain>
    </source>
</reference>
<dbReference type="FunFam" id="1.10.220.10:FF:000006">
    <property type="entry name" value="Annexin"/>
    <property type="match status" value="1"/>
</dbReference>
<dbReference type="GO" id="GO:0009414">
    <property type="term" value="P:response to water deprivation"/>
    <property type="evidence" value="ECO:0007669"/>
    <property type="project" value="TreeGrafter"/>
</dbReference>
<dbReference type="GO" id="GO:0005737">
    <property type="term" value="C:cytoplasm"/>
    <property type="evidence" value="ECO:0007669"/>
    <property type="project" value="TreeGrafter"/>
</dbReference>
<dbReference type="AlphaFoldDB" id="A0A1Q3BFV6"/>
<dbReference type="GO" id="GO:0009408">
    <property type="term" value="P:response to heat"/>
    <property type="evidence" value="ECO:0007669"/>
    <property type="project" value="TreeGrafter"/>
</dbReference>
<evidence type="ECO:0000313" key="8">
    <source>
        <dbReference type="EMBL" id="GAV66663.1"/>
    </source>
</evidence>
<dbReference type="SUPFAM" id="SSF47874">
    <property type="entry name" value="Annexin"/>
    <property type="match status" value="1"/>
</dbReference>
<evidence type="ECO:0000256" key="1">
    <source>
        <dbReference type="ARBA" id="ARBA00022723"/>
    </source>
</evidence>
<dbReference type="InParanoid" id="A0A1Q3BFV6"/>
<dbReference type="PANTHER" id="PTHR10502">
    <property type="entry name" value="ANNEXIN"/>
    <property type="match status" value="1"/>
</dbReference>
<dbReference type="GO" id="GO:0005544">
    <property type="term" value="F:calcium-dependent phospholipid binding"/>
    <property type="evidence" value="ECO:0007669"/>
    <property type="project" value="UniProtKB-KW"/>
</dbReference>
<dbReference type="STRING" id="3775.A0A1Q3BFV6"/>
<dbReference type="GO" id="GO:0001786">
    <property type="term" value="F:phosphatidylserine binding"/>
    <property type="evidence" value="ECO:0007669"/>
    <property type="project" value="TreeGrafter"/>
</dbReference>
<evidence type="ECO:0000256" key="3">
    <source>
        <dbReference type="ARBA" id="ARBA00022837"/>
    </source>
</evidence>
<comment type="caution">
    <text evidence="8">The sequence shown here is derived from an EMBL/GenBank/DDBJ whole genome shotgun (WGS) entry which is preliminary data.</text>
</comment>
<dbReference type="GO" id="GO:0005509">
    <property type="term" value="F:calcium ion binding"/>
    <property type="evidence" value="ECO:0007669"/>
    <property type="project" value="InterPro"/>
</dbReference>
<evidence type="ECO:0000256" key="5">
    <source>
        <dbReference type="ARBA" id="ARBA00023302"/>
    </source>
</evidence>
<proteinExistence type="inferred from homology"/>